<dbReference type="SUPFAM" id="SSF52499">
    <property type="entry name" value="Isochorismatase-like hydrolases"/>
    <property type="match status" value="1"/>
</dbReference>
<dbReference type="InterPro" id="IPR036380">
    <property type="entry name" value="Isochorismatase-like_sf"/>
</dbReference>
<name>A0A9D1QIP9_9STAP</name>
<sequence length="171" mass="19688">MLIAIDLQNDTFAESGSSYNERANRIKHRITGRINKAVAENESIIYTKNLYPDFEHRNRTTDSIRFDEGIHPVFSDLLYKYGDEYVKTFYGIPPEEAKKIQEKYIEEVETNQTIEFIGVETNVCILANIMIIQNIFPYADITVAKDLVASSNSHLHDKTLEILSNMHVTIK</sequence>
<proteinExistence type="predicted"/>
<dbReference type="Gene3D" id="3.40.50.850">
    <property type="entry name" value="Isochorismatase-like"/>
    <property type="match status" value="1"/>
</dbReference>
<organism evidence="2 3">
    <name type="scientific">Candidatus Salinicoccus stercoripullorum</name>
    <dbReference type="NCBI Taxonomy" id="2838756"/>
    <lineage>
        <taxon>Bacteria</taxon>
        <taxon>Bacillati</taxon>
        <taxon>Bacillota</taxon>
        <taxon>Bacilli</taxon>
        <taxon>Bacillales</taxon>
        <taxon>Staphylococcaceae</taxon>
        <taxon>Salinicoccus</taxon>
    </lineage>
</organism>
<accession>A0A9D1QIP9</accession>
<evidence type="ECO:0000259" key="1">
    <source>
        <dbReference type="Pfam" id="PF00857"/>
    </source>
</evidence>
<dbReference type="Proteomes" id="UP000823989">
    <property type="component" value="Unassembled WGS sequence"/>
</dbReference>
<protein>
    <submittedName>
        <fullName evidence="2">Isochorismatase family protein</fullName>
    </submittedName>
</protein>
<evidence type="ECO:0000313" key="3">
    <source>
        <dbReference type="Proteomes" id="UP000823989"/>
    </source>
</evidence>
<dbReference type="AlphaFoldDB" id="A0A9D1QIP9"/>
<reference evidence="2" key="2">
    <citation type="submission" date="2021-04" db="EMBL/GenBank/DDBJ databases">
        <authorList>
            <person name="Gilroy R."/>
        </authorList>
    </citation>
    <scope>NUCLEOTIDE SEQUENCE</scope>
    <source>
        <strain evidence="2">ChiHjej13B12-752</strain>
    </source>
</reference>
<evidence type="ECO:0000313" key="2">
    <source>
        <dbReference type="EMBL" id="HIW13596.1"/>
    </source>
</evidence>
<dbReference type="InterPro" id="IPR000868">
    <property type="entry name" value="Isochorismatase-like_dom"/>
</dbReference>
<comment type="caution">
    <text evidence="2">The sequence shown here is derived from an EMBL/GenBank/DDBJ whole genome shotgun (WGS) entry which is preliminary data.</text>
</comment>
<reference evidence="2" key="1">
    <citation type="journal article" date="2021" name="PeerJ">
        <title>Extensive microbial diversity within the chicken gut microbiome revealed by metagenomics and culture.</title>
        <authorList>
            <person name="Gilroy R."/>
            <person name="Ravi A."/>
            <person name="Getino M."/>
            <person name="Pursley I."/>
            <person name="Horton D.L."/>
            <person name="Alikhan N.F."/>
            <person name="Baker D."/>
            <person name="Gharbi K."/>
            <person name="Hall N."/>
            <person name="Watson M."/>
            <person name="Adriaenssens E.M."/>
            <person name="Foster-Nyarko E."/>
            <person name="Jarju S."/>
            <person name="Secka A."/>
            <person name="Antonio M."/>
            <person name="Oren A."/>
            <person name="Chaudhuri R.R."/>
            <person name="La Ragione R."/>
            <person name="Hildebrand F."/>
            <person name="Pallen M.J."/>
        </authorList>
    </citation>
    <scope>NUCLEOTIDE SEQUENCE</scope>
    <source>
        <strain evidence="2">ChiHjej13B12-752</strain>
    </source>
</reference>
<dbReference type="Pfam" id="PF00857">
    <property type="entry name" value="Isochorismatase"/>
    <property type="match status" value="1"/>
</dbReference>
<feature type="domain" description="Isochorismatase-like" evidence="1">
    <location>
        <begin position="1"/>
        <end position="166"/>
    </location>
</feature>
<dbReference type="EMBL" id="DXHR01000035">
    <property type="protein sequence ID" value="HIW13596.1"/>
    <property type="molecule type" value="Genomic_DNA"/>
</dbReference>
<gene>
    <name evidence="2" type="ORF">H9891_10645</name>
</gene>